<accession>A0ABT0YGL7</accession>
<dbReference type="InterPro" id="IPR052732">
    <property type="entry name" value="Cell-binding_unc_protein"/>
</dbReference>
<dbReference type="PANTHER" id="PTHR43883:SF1">
    <property type="entry name" value="GLUCONOKINASE"/>
    <property type="match status" value="1"/>
</dbReference>
<dbReference type="InterPro" id="IPR011009">
    <property type="entry name" value="Kinase-like_dom_sf"/>
</dbReference>
<dbReference type="Pfam" id="PF13671">
    <property type="entry name" value="AAA_33"/>
    <property type="match status" value="1"/>
</dbReference>
<dbReference type="PANTHER" id="PTHR43883">
    <property type="entry name" value="SLR0207 PROTEIN"/>
    <property type="match status" value="1"/>
</dbReference>
<dbReference type="InterPro" id="IPR027417">
    <property type="entry name" value="P-loop_NTPase"/>
</dbReference>
<organism evidence="1 2">
    <name type="scientific">Paractinoplanes hotanensis</name>
    <dbReference type="NCBI Taxonomy" id="2906497"/>
    <lineage>
        <taxon>Bacteria</taxon>
        <taxon>Bacillati</taxon>
        <taxon>Actinomycetota</taxon>
        <taxon>Actinomycetes</taxon>
        <taxon>Micromonosporales</taxon>
        <taxon>Micromonosporaceae</taxon>
        <taxon>Paractinoplanes</taxon>
    </lineage>
</organism>
<dbReference type="RefSeq" id="WP_251804584.1">
    <property type="nucleotide sequence ID" value="NZ_JAMQOL010000085.1"/>
</dbReference>
<evidence type="ECO:0000313" key="1">
    <source>
        <dbReference type="EMBL" id="MCM4084845.1"/>
    </source>
</evidence>
<dbReference type="SUPFAM" id="SSF56112">
    <property type="entry name" value="Protein kinase-like (PK-like)"/>
    <property type="match status" value="1"/>
</dbReference>
<keyword evidence="2" id="KW-1185">Reference proteome</keyword>
<dbReference type="SUPFAM" id="SSF52540">
    <property type="entry name" value="P-loop containing nucleoside triphosphate hydrolases"/>
    <property type="match status" value="1"/>
</dbReference>
<comment type="caution">
    <text evidence="1">The sequence shown here is derived from an EMBL/GenBank/DDBJ whole genome shotgun (WGS) entry which is preliminary data.</text>
</comment>
<dbReference type="Proteomes" id="UP001523216">
    <property type="component" value="Unassembled WGS sequence"/>
</dbReference>
<protein>
    <submittedName>
        <fullName evidence="1">AAA family ATPase</fullName>
    </submittedName>
</protein>
<sequence length="474" mass="52208">MVNSLETHAAILFFIEDRVYKMKKPVDLGFLDFRERTDREAVCHREVELNRRLAGDVYLGVADVHGPDGRPCEHLVVMRRMPDDRRLSTLIRSGAPVDEHLRRLARLLAGFHATAAHGPAISAEGTRDALLGRWDATFAQLRPFRGGVLDDADAGEIEERTHRFLAGREPLLTSRVKEERIVDGHADLIADDIFCLDDGPRPLDCLEFDDRLRYVDVLDDAAFLAMDVEHLGAGPQASAFLDQYAEFSGDTAPQPLRHHYIAYRAFVRAKVACLRHRQGDSSAATDVRAYTGLTLRHLRAGTVRLILVGGGPATGKTTLAGGIADRLGAVVLSSDRIRKEMAGLAPGMSAAAGYQHGIYTREWTDRAYRELLLRAEYLLGRGETVILDASWNTERHRTAARDLAAKTHSSLHELLCTADRQTVLERLAHRTGSMSDADAGIAEMMAAAAEPWPEAAEMTGACLERAVALVEPGR</sequence>
<reference evidence="1 2" key="1">
    <citation type="submission" date="2022-06" db="EMBL/GenBank/DDBJ databases">
        <title>Actinoplanes abujensis sp. nov., isolated from Nigerian arid soil.</title>
        <authorList>
            <person name="Ding P."/>
        </authorList>
    </citation>
    <scope>NUCLEOTIDE SEQUENCE [LARGE SCALE GENOMIC DNA]</scope>
    <source>
        <strain evidence="2">TRM88002</strain>
    </source>
</reference>
<gene>
    <name evidence="1" type="ORF">LXN57_45690</name>
</gene>
<dbReference type="Gene3D" id="3.40.50.300">
    <property type="entry name" value="P-loop containing nucleotide triphosphate hydrolases"/>
    <property type="match status" value="1"/>
</dbReference>
<name>A0ABT0YGL7_9ACTN</name>
<evidence type="ECO:0000313" key="2">
    <source>
        <dbReference type="Proteomes" id="UP001523216"/>
    </source>
</evidence>
<proteinExistence type="predicted"/>
<dbReference type="EMBL" id="JAMQOL010000085">
    <property type="protein sequence ID" value="MCM4084845.1"/>
    <property type="molecule type" value="Genomic_DNA"/>
</dbReference>